<gene>
    <name evidence="1" type="ORF">J8F10_13545</name>
</gene>
<accession>A0ABS5BRE9</accession>
<organism evidence="1 2">
    <name type="scientific">Gemmata palustris</name>
    <dbReference type="NCBI Taxonomy" id="2822762"/>
    <lineage>
        <taxon>Bacteria</taxon>
        <taxon>Pseudomonadati</taxon>
        <taxon>Planctomycetota</taxon>
        <taxon>Planctomycetia</taxon>
        <taxon>Gemmatales</taxon>
        <taxon>Gemmataceae</taxon>
        <taxon>Gemmata</taxon>
    </lineage>
</organism>
<dbReference type="Proteomes" id="UP000676565">
    <property type="component" value="Unassembled WGS sequence"/>
</dbReference>
<dbReference type="RefSeq" id="WP_210654328.1">
    <property type="nucleotide sequence ID" value="NZ_JAGKQQ010000001.1"/>
</dbReference>
<dbReference type="EMBL" id="JAGKQQ010000001">
    <property type="protein sequence ID" value="MBP3956309.1"/>
    <property type="molecule type" value="Genomic_DNA"/>
</dbReference>
<protein>
    <recommendedName>
        <fullName evidence="3">Magnesium transporter MgtE intracellular domain-containing protein</fullName>
    </recommendedName>
</protein>
<reference evidence="1 2" key="1">
    <citation type="submission" date="2021-04" db="EMBL/GenBank/DDBJ databases">
        <authorList>
            <person name="Ivanova A."/>
        </authorList>
    </citation>
    <scope>NUCLEOTIDE SEQUENCE [LARGE SCALE GENOMIC DNA]</scope>
    <source>
        <strain evidence="1 2">G18</strain>
    </source>
</reference>
<sequence>MIEQNNEPEEIGAQNAEVDTSTALSALALYLESTRVHNTPEYTCLIHAMMANLSPENVAALIKAIPEEQWHALLDESPELEARLIKLMAR</sequence>
<comment type="caution">
    <text evidence="1">The sequence shown here is derived from an EMBL/GenBank/DDBJ whole genome shotgun (WGS) entry which is preliminary data.</text>
</comment>
<evidence type="ECO:0008006" key="3">
    <source>
        <dbReference type="Google" id="ProtNLM"/>
    </source>
</evidence>
<name>A0ABS5BRE9_9BACT</name>
<keyword evidence="2" id="KW-1185">Reference proteome</keyword>
<evidence type="ECO:0000313" key="2">
    <source>
        <dbReference type="Proteomes" id="UP000676565"/>
    </source>
</evidence>
<proteinExistence type="predicted"/>
<evidence type="ECO:0000313" key="1">
    <source>
        <dbReference type="EMBL" id="MBP3956309.1"/>
    </source>
</evidence>